<sequence>MKTNTGAIGVLGGVGPYAGLDLMRKIFDQTKANCDQDHLSVIQFSLSEHIIDRTRFLLGETDENPGEAIGEIMVRMANAGATVIGVPCNTAHSPRIMDRAVAMLHEAAPQVRFVHMIDSVIDFIRERLPQARTIGVLSTKGTYATGLYQDALGKAGFTALFPDEAGCERVQQAISNTSYGIKAQSNPVSPQARADLYAEAEKLVEQGAEAVILGCTEIPLALTEPDMRGVPLLDATNVLARALIVAFAPDRLKKDA</sequence>
<evidence type="ECO:0000256" key="2">
    <source>
        <dbReference type="ARBA" id="ARBA00023235"/>
    </source>
</evidence>
<evidence type="ECO:0000256" key="1">
    <source>
        <dbReference type="ARBA" id="ARBA00007847"/>
    </source>
</evidence>
<keyword evidence="2 3" id="KW-0413">Isomerase</keyword>
<dbReference type="Pfam" id="PF01177">
    <property type="entry name" value="Asp_Glu_race"/>
    <property type="match status" value="1"/>
</dbReference>
<dbReference type="GO" id="GO:0047661">
    <property type="term" value="F:amino-acid racemase activity"/>
    <property type="evidence" value="ECO:0007669"/>
    <property type="project" value="InterPro"/>
</dbReference>
<dbReference type="SUPFAM" id="SSF53681">
    <property type="entry name" value="Aspartate/glutamate racemase"/>
    <property type="match status" value="2"/>
</dbReference>
<dbReference type="PANTHER" id="PTHR21198">
    <property type="entry name" value="GLUTAMATE RACEMASE"/>
    <property type="match status" value="1"/>
</dbReference>
<dbReference type="EC" id="5.1.1.-" evidence="3"/>
<dbReference type="AlphaFoldDB" id="A0A9D1QY79"/>
<dbReference type="EMBL" id="DXGI01000133">
    <property type="protein sequence ID" value="HIW78246.1"/>
    <property type="molecule type" value="Genomic_DNA"/>
</dbReference>
<dbReference type="InterPro" id="IPR015942">
    <property type="entry name" value="Asp/Glu/hydantoin_racemase"/>
</dbReference>
<dbReference type="InterPro" id="IPR001920">
    <property type="entry name" value="Asp/Glu_race"/>
</dbReference>
<proteinExistence type="inferred from homology"/>
<dbReference type="NCBIfam" id="TIGR00035">
    <property type="entry name" value="asp_race"/>
    <property type="match status" value="1"/>
</dbReference>
<dbReference type="InterPro" id="IPR004380">
    <property type="entry name" value="Asp_race"/>
</dbReference>
<reference evidence="3" key="2">
    <citation type="submission" date="2021-04" db="EMBL/GenBank/DDBJ databases">
        <authorList>
            <person name="Gilroy R."/>
        </authorList>
    </citation>
    <scope>NUCLEOTIDE SEQUENCE</scope>
    <source>
        <strain evidence="3">ChiSxjej5B17-1746</strain>
    </source>
</reference>
<protein>
    <submittedName>
        <fullName evidence="3">Amino acid racemase</fullName>
        <ecNumber evidence="3">5.1.1.-</ecNumber>
    </submittedName>
</protein>
<comment type="caution">
    <text evidence="3">The sequence shown here is derived from an EMBL/GenBank/DDBJ whole genome shotgun (WGS) entry which is preliminary data.</text>
</comment>
<name>A0A9D1QY79_9BACT</name>
<dbReference type="Proteomes" id="UP000824264">
    <property type="component" value="Unassembled WGS sequence"/>
</dbReference>
<reference evidence="3" key="1">
    <citation type="journal article" date="2021" name="PeerJ">
        <title>Extensive microbial diversity within the chicken gut microbiome revealed by metagenomics and culture.</title>
        <authorList>
            <person name="Gilroy R."/>
            <person name="Ravi A."/>
            <person name="Getino M."/>
            <person name="Pursley I."/>
            <person name="Horton D.L."/>
            <person name="Alikhan N.F."/>
            <person name="Baker D."/>
            <person name="Gharbi K."/>
            <person name="Hall N."/>
            <person name="Watson M."/>
            <person name="Adriaenssens E.M."/>
            <person name="Foster-Nyarko E."/>
            <person name="Jarju S."/>
            <person name="Secka A."/>
            <person name="Antonio M."/>
            <person name="Oren A."/>
            <person name="Chaudhuri R.R."/>
            <person name="La Ragione R."/>
            <person name="Hildebrand F."/>
            <person name="Pallen M.J."/>
        </authorList>
    </citation>
    <scope>NUCLEOTIDE SEQUENCE</scope>
    <source>
        <strain evidence="3">ChiSxjej5B17-1746</strain>
    </source>
</reference>
<organism evidence="3 4">
    <name type="scientific">Candidatus Bilophila faecipullorum</name>
    <dbReference type="NCBI Taxonomy" id="2838482"/>
    <lineage>
        <taxon>Bacteria</taxon>
        <taxon>Pseudomonadati</taxon>
        <taxon>Thermodesulfobacteriota</taxon>
        <taxon>Desulfovibrionia</taxon>
        <taxon>Desulfovibrionales</taxon>
        <taxon>Desulfovibrionaceae</taxon>
        <taxon>Bilophila</taxon>
    </lineage>
</organism>
<gene>
    <name evidence="3" type="ORF">H9874_03775</name>
</gene>
<evidence type="ECO:0000313" key="4">
    <source>
        <dbReference type="Proteomes" id="UP000824264"/>
    </source>
</evidence>
<comment type="similarity">
    <text evidence="1">Belongs to the aspartate/glutamate racemases family.</text>
</comment>
<evidence type="ECO:0000313" key="3">
    <source>
        <dbReference type="EMBL" id="HIW78246.1"/>
    </source>
</evidence>
<dbReference type="PANTHER" id="PTHR21198:SF7">
    <property type="entry name" value="ASPARTATE-GLUTAMATE RACEMASE FAMILY"/>
    <property type="match status" value="1"/>
</dbReference>
<accession>A0A9D1QY79</accession>
<dbReference type="Gene3D" id="3.40.50.1860">
    <property type="match status" value="2"/>
</dbReference>